<dbReference type="FunFam" id="1.20.1560.10:FF:000013">
    <property type="entry name" value="ABC transporter C family member 2"/>
    <property type="match status" value="1"/>
</dbReference>
<sequence>MAVVSFAVYSALGGVLTPEVAFSSLALFNVIKLPLFFFPAVLQVVIEANVSYRRVQKFLALEESTYHVEPVADPRTAIQVQDATFQWAAEETQQLTNINFSIRKGDLVCVVGETGSGKSSLLMGLLGEMVVTTGTVNRTGSVGFVSQQPWIFKGTIRDNILFGRPFDSQRYAETISVCQLMRDLENFAAGDQQEVGEQGVGLSGGQKQRLSLARAVYADADIYLFDDSLSAVDARVGRALFNECIVGFLANKTRLLVCNQLHFTPQADQIFVMRGGQIVEQGPPQELLGRGSVYSAIMQDYVGWMEEQDDVDEEEIPEPPGPQIVGDLSSVQYRVTGEDADDDDTDSDEDGDDKEREKATQGGEALGIKLLLPEEGGDGEDGSSKVQVDNGQEDSLPAEDVTPSMGEAITTPADRGPNRSGRMILEEARAEGTTLTAANIMSYVGALGGLAVLLQCSFVYALLECCRLGNVFWLAWWSEGRWDLAISSWLGVYALWSVGQSACSLINLMFLAHRGVQAARNLHDTMLLRIIKAPILFFDSTPIGRIVNRFSKDQRLVDTGILPTVSLCLSALANLVSTVIVVGINTPYTFIVFVPISFIFLQTQAQYRRAAREIKRMESTTRSPVYSQFGETLTGMATIRAYEAQTHMETINSGHLLNNQRFQWAGFALNRWLSMKLEFLGGIIILSAGCFAVLQSNQLGAPLLGLTLSQTFQVTGLLSLLNRLFADLENAFTSVERIKEYQEVAQESDVATTTPPPTWPTQGCITFENVEMRYRPDIPPSLKGVTFQIRPAEKVGVVGRTGAGKSTLLVALYRLSELTSGTIYIDGVDISQVDLATLRQAISIIPQTPILFTGTIRYNLDPFQQRTDAEIWRALGQANLTDVVEVLPGKLDFKVAEGGESFSVGQRQLLCLARALLRRSKILMIDEATANIDPSTDNLIQETIRTQFQDCTTITIAHRLNTIIDSDRVLVLSYGWMMQFDTPAKLLAIPHPQPSIFRDLVEETGEASANYLRSVAMSRVPLRRLALPKDEKAQVGTFPFPDPEPKILPRPADTQGRSVHDEAIAIEAEEVVEAIREDPDGSGQDPLPTTKKSDDGSTTRAEH</sequence>
<evidence type="ECO:0000256" key="10">
    <source>
        <dbReference type="SAM" id="MobiDB-lite"/>
    </source>
</evidence>
<name>A0A7S1NHE9_9EUGL</name>
<dbReference type="EMBL" id="HBGA01077929">
    <property type="protein sequence ID" value="CAD9017982.1"/>
    <property type="molecule type" value="Transcribed_RNA"/>
</dbReference>
<keyword evidence="8 11" id="KW-1133">Transmembrane helix</keyword>
<dbReference type="Pfam" id="PF00664">
    <property type="entry name" value="ABC_membrane"/>
    <property type="match status" value="1"/>
</dbReference>
<feature type="transmembrane region" description="Helical" evidence="11">
    <location>
        <begin position="560"/>
        <end position="582"/>
    </location>
</feature>
<dbReference type="InterPro" id="IPR044726">
    <property type="entry name" value="ABCC_6TM_D2"/>
</dbReference>
<keyword evidence="5" id="KW-0677">Repeat</keyword>
<dbReference type="GO" id="GO:0016020">
    <property type="term" value="C:membrane"/>
    <property type="evidence" value="ECO:0007669"/>
    <property type="project" value="UniProtKB-SubCell"/>
</dbReference>
<dbReference type="InterPro" id="IPR050173">
    <property type="entry name" value="ABC_transporter_C-like"/>
</dbReference>
<reference evidence="14" key="1">
    <citation type="submission" date="2021-01" db="EMBL/GenBank/DDBJ databases">
        <authorList>
            <person name="Corre E."/>
            <person name="Pelletier E."/>
            <person name="Niang G."/>
            <person name="Scheremetjew M."/>
            <person name="Finn R."/>
            <person name="Kale V."/>
            <person name="Holt S."/>
            <person name="Cochrane G."/>
            <person name="Meng A."/>
            <person name="Brown T."/>
            <person name="Cohen L."/>
        </authorList>
    </citation>
    <scope>NUCLEOTIDE SEQUENCE</scope>
    <source>
        <strain evidence="14">NIES-381</strain>
    </source>
</reference>
<evidence type="ECO:0000256" key="7">
    <source>
        <dbReference type="ARBA" id="ARBA00022840"/>
    </source>
</evidence>
<comment type="subcellular location">
    <subcellularLocation>
        <location evidence="1">Membrane</location>
        <topology evidence="1">Multi-pass membrane protein</topology>
    </subcellularLocation>
</comment>
<dbReference type="AlphaFoldDB" id="A0A7S1NHE9"/>
<feature type="compositionally biased region" description="Acidic residues" evidence="10">
    <location>
        <begin position="338"/>
        <end position="352"/>
    </location>
</feature>
<dbReference type="Pfam" id="PF00005">
    <property type="entry name" value="ABC_tran"/>
    <property type="match status" value="2"/>
</dbReference>
<keyword evidence="3" id="KW-0813">Transport</keyword>
<dbReference type="CDD" id="cd03250">
    <property type="entry name" value="ABCC_MRP_domain1"/>
    <property type="match status" value="1"/>
</dbReference>
<protein>
    <recommendedName>
        <fullName evidence="15">ATP-dependent transporter ycf16</fullName>
    </recommendedName>
</protein>
<keyword evidence="4 11" id="KW-0812">Transmembrane</keyword>
<gene>
    <name evidence="14" type="ORF">EGYM00392_LOCUS29092</name>
</gene>
<dbReference type="Gene3D" id="3.40.50.300">
    <property type="entry name" value="P-loop containing nucleotide triphosphate hydrolases"/>
    <property type="match status" value="2"/>
</dbReference>
<dbReference type="InterPro" id="IPR003593">
    <property type="entry name" value="AAA+_ATPase"/>
</dbReference>
<dbReference type="InterPro" id="IPR017871">
    <property type="entry name" value="ABC_transporter-like_CS"/>
</dbReference>
<dbReference type="SUPFAM" id="SSF90123">
    <property type="entry name" value="ABC transporter transmembrane region"/>
    <property type="match status" value="1"/>
</dbReference>
<feature type="domain" description="ABC transmembrane type-1" evidence="13">
    <location>
        <begin position="489"/>
        <end position="730"/>
    </location>
</feature>
<feature type="region of interest" description="Disordered" evidence="10">
    <location>
        <begin position="308"/>
        <end position="419"/>
    </location>
</feature>
<evidence type="ECO:0000256" key="1">
    <source>
        <dbReference type="ARBA" id="ARBA00004141"/>
    </source>
</evidence>
<organism evidence="14">
    <name type="scientific">Eutreptiella gymnastica</name>
    <dbReference type="NCBI Taxonomy" id="73025"/>
    <lineage>
        <taxon>Eukaryota</taxon>
        <taxon>Discoba</taxon>
        <taxon>Euglenozoa</taxon>
        <taxon>Euglenida</taxon>
        <taxon>Spirocuta</taxon>
        <taxon>Euglenophyceae</taxon>
        <taxon>Eutreptiales</taxon>
        <taxon>Eutreptiaceae</taxon>
        <taxon>Eutreptiella</taxon>
    </lineage>
</organism>
<keyword evidence="7" id="KW-0067">ATP-binding</keyword>
<dbReference type="CDD" id="cd03244">
    <property type="entry name" value="ABCC_MRP_domain2"/>
    <property type="match status" value="1"/>
</dbReference>
<feature type="transmembrane region" description="Helical" evidence="11">
    <location>
        <begin position="588"/>
        <end position="607"/>
    </location>
</feature>
<keyword evidence="6" id="KW-0547">Nucleotide-binding</keyword>
<dbReference type="PANTHER" id="PTHR24223:SF456">
    <property type="entry name" value="MULTIDRUG RESISTANCE-ASSOCIATED PROTEIN LETHAL(2)03659"/>
    <property type="match status" value="1"/>
</dbReference>
<dbReference type="FunFam" id="3.40.50.300:FF:000163">
    <property type="entry name" value="Multidrug resistance-associated protein member 4"/>
    <property type="match status" value="1"/>
</dbReference>
<feature type="transmembrane region" description="Helical" evidence="11">
    <location>
        <begin position="677"/>
        <end position="694"/>
    </location>
</feature>
<dbReference type="GO" id="GO:0016887">
    <property type="term" value="F:ATP hydrolysis activity"/>
    <property type="evidence" value="ECO:0007669"/>
    <property type="project" value="InterPro"/>
</dbReference>
<evidence type="ECO:0008006" key="15">
    <source>
        <dbReference type="Google" id="ProtNLM"/>
    </source>
</evidence>
<dbReference type="PROSITE" id="PS50929">
    <property type="entry name" value="ABC_TM1F"/>
    <property type="match status" value="1"/>
</dbReference>
<feature type="domain" description="ABC transporter" evidence="12">
    <location>
        <begin position="765"/>
        <end position="999"/>
    </location>
</feature>
<comment type="similarity">
    <text evidence="2">Belongs to the ABC transporter superfamily. ABCC family. Conjugate transporter (TC 3.A.1.208) subfamily.</text>
</comment>
<dbReference type="GO" id="GO:0005524">
    <property type="term" value="F:ATP binding"/>
    <property type="evidence" value="ECO:0007669"/>
    <property type="project" value="UniProtKB-KW"/>
</dbReference>
<dbReference type="InterPro" id="IPR027417">
    <property type="entry name" value="P-loop_NTPase"/>
</dbReference>
<evidence type="ECO:0000256" key="3">
    <source>
        <dbReference type="ARBA" id="ARBA00022448"/>
    </source>
</evidence>
<evidence type="ECO:0000256" key="2">
    <source>
        <dbReference type="ARBA" id="ARBA00009726"/>
    </source>
</evidence>
<evidence type="ECO:0000256" key="5">
    <source>
        <dbReference type="ARBA" id="ARBA00022737"/>
    </source>
</evidence>
<evidence type="ECO:0000256" key="8">
    <source>
        <dbReference type="ARBA" id="ARBA00022989"/>
    </source>
</evidence>
<evidence type="ECO:0000256" key="6">
    <source>
        <dbReference type="ARBA" id="ARBA00022741"/>
    </source>
</evidence>
<dbReference type="SUPFAM" id="SSF52540">
    <property type="entry name" value="P-loop containing nucleoside triphosphate hydrolases"/>
    <property type="match status" value="2"/>
</dbReference>
<feature type="domain" description="ABC transporter" evidence="12">
    <location>
        <begin position="78"/>
        <end position="300"/>
    </location>
</feature>
<dbReference type="FunFam" id="3.40.50.300:FF:000997">
    <property type="entry name" value="Multidrug resistance-associated protein 1"/>
    <property type="match status" value="1"/>
</dbReference>
<keyword evidence="9 11" id="KW-0472">Membrane</keyword>
<accession>A0A7S1NHE9</accession>
<dbReference type="PROSITE" id="PS00211">
    <property type="entry name" value="ABC_TRANSPORTER_1"/>
    <property type="match status" value="2"/>
</dbReference>
<dbReference type="PROSITE" id="PS50893">
    <property type="entry name" value="ABC_TRANSPORTER_2"/>
    <property type="match status" value="2"/>
</dbReference>
<evidence type="ECO:0000259" key="12">
    <source>
        <dbReference type="PROSITE" id="PS50893"/>
    </source>
</evidence>
<dbReference type="CDD" id="cd18580">
    <property type="entry name" value="ABC_6TM_ABCC_D2"/>
    <property type="match status" value="1"/>
</dbReference>
<dbReference type="Gene3D" id="1.20.1560.10">
    <property type="entry name" value="ABC transporter type 1, transmembrane domain"/>
    <property type="match status" value="2"/>
</dbReference>
<proteinExistence type="inferred from homology"/>
<feature type="compositionally biased region" description="Acidic residues" evidence="10">
    <location>
        <begin position="308"/>
        <end position="317"/>
    </location>
</feature>
<feature type="transmembrane region" description="Helical" evidence="11">
    <location>
        <begin position="440"/>
        <end position="463"/>
    </location>
</feature>
<feature type="compositionally biased region" description="Basic and acidic residues" evidence="10">
    <location>
        <begin position="1091"/>
        <end position="1103"/>
    </location>
</feature>
<evidence type="ECO:0000256" key="4">
    <source>
        <dbReference type="ARBA" id="ARBA00022692"/>
    </source>
</evidence>
<dbReference type="GO" id="GO:0140359">
    <property type="term" value="F:ABC-type transporter activity"/>
    <property type="evidence" value="ECO:0007669"/>
    <property type="project" value="InterPro"/>
</dbReference>
<dbReference type="SMART" id="SM00382">
    <property type="entry name" value="AAA"/>
    <property type="match status" value="2"/>
</dbReference>
<feature type="region of interest" description="Disordered" evidence="10">
    <location>
        <begin position="1072"/>
        <end position="1103"/>
    </location>
</feature>
<feature type="region of interest" description="Disordered" evidence="10">
    <location>
        <begin position="1034"/>
        <end position="1058"/>
    </location>
</feature>
<evidence type="ECO:0000313" key="14">
    <source>
        <dbReference type="EMBL" id="CAD9017982.1"/>
    </source>
</evidence>
<evidence type="ECO:0000256" key="9">
    <source>
        <dbReference type="ARBA" id="ARBA00023136"/>
    </source>
</evidence>
<feature type="transmembrane region" description="Helical" evidence="11">
    <location>
        <begin position="484"/>
        <end position="510"/>
    </location>
</feature>
<dbReference type="InterPro" id="IPR011527">
    <property type="entry name" value="ABC1_TM_dom"/>
</dbReference>
<dbReference type="InterPro" id="IPR003439">
    <property type="entry name" value="ABC_transporter-like_ATP-bd"/>
</dbReference>
<evidence type="ECO:0000259" key="13">
    <source>
        <dbReference type="PROSITE" id="PS50929"/>
    </source>
</evidence>
<evidence type="ECO:0000256" key="11">
    <source>
        <dbReference type="SAM" id="Phobius"/>
    </source>
</evidence>
<dbReference type="InterPro" id="IPR036640">
    <property type="entry name" value="ABC1_TM_sf"/>
</dbReference>
<dbReference type="PANTHER" id="PTHR24223">
    <property type="entry name" value="ATP-BINDING CASSETTE SUB-FAMILY C"/>
    <property type="match status" value="1"/>
</dbReference>